<dbReference type="Proteomes" id="UP000824782">
    <property type="component" value="Unassembled WGS sequence"/>
</dbReference>
<proteinExistence type="predicted"/>
<dbReference type="EMBL" id="WNYA01000005">
    <property type="protein sequence ID" value="KAG8572486.1"/>
    <property type="molecule type" value="Genomic_DNA"/>
</dbReference>
<protein>
    <submittedName>
        <fullName evidence="1">Uncharacterized protein</fullName>
    </submittedName>
</protein>
<keyword evidence="2" id="KW-1185">Reference proteome</keyword>
<gene>
    <name evidence="1" type="ORF">GDO81_012058</name>
</gene>
<sequence>MRLLHVQAVEWPEWQWAISCICIVHELLKRRSRNCCSLYCSLALLNPIAIQHNVSSVKRVRLFDYSKFVIFIIHNIDHYYENGHDLKPGTASDLLILALNDVITKTRILLYCLFYVVAGNLCE</sequence>
<comment type="caution">
    <text evidence="1">The sequence shown here is derived from an EMBL/GenBank/DDBJ whole genome shotgun (WGS) entry which is preliminary data.</text>
</comment>
<accession>A0AAV7BIM7</accession>
<evidence type="ECO:0000313" key="1">
    <source>
        <dbReference type="EMBL" id="KAG8572486.1"/>
    </source>
</evidence>
<dbReference type="AlphaFoldDB" id="A0AAV7BIM7"/>
<reference evidence="1" key="1">
    <citation type="thesis" date="2020" institute="ProQuest LLC" country="789 East Eisenhower Parkway, Ann Arbor, MI, USA">
        <title>Comparative Genomics and Chromosome Evolution.</title>
        <authorList>
            <person name="Mudd A.B."/>
        </authorList>
    </citation>
    <scope>NUCLEOTIDE SEQUENCE</scope>
    <source>
        <strain evidence="1">237g6f4</strain>
        <tissue evidence="1">Blood</tissue>
    </source>
</reference>
<name>A0AAV7BIM7_ENGPU</name>
<organism evidence="1 2">
    <name type="scientific">Engystomops pustulosus</name>
    <name type="common">Tungara frog</name>
    <name type="synonym">Physalaemus pustulosus</name>
    <dbReference type="NCBI Taxonomy" id="76066"/>
    <lineage>
        <taxon>Eukaryota</taxon>
        <taxon>Metazoa</taxon>
        <taxon>Chordata</taxon>
        <taxon>Craniata</taxon>
        <taxon>Vertebrata</taxon>
        <taxon>Euteleostomi</taxon>
        <taxon>Amphibia</taxon>
        <taxon>Batrachia</taxon>
        <taxon>Anura</taxon>
        <taxon>Neobatrachia</taxon>
        <taxon>Hyloidea</taxon>
        <taxon>Leptodactylidae</taxon>
        <taxon>Leiuperinae</taxon>
        <taxon>Engystomops</taxon>
    </lineage>
</organism>
<evidence type="ECO:0000313" key="2">
    <source>
        <dbReference type="Proteomes" id="UP000824782"/>
    </source>
</evidence>